<evidence type="ECO:0000313" key="8">
    <source>
        <dbReference type="Proteomes" id="UP001178507"/>
    </source>
</evidence>
<accession>A0AA36MTN1</accession>
<dbReference type="SUPFAM" id="SSF81324">
    <property type="entry name" value="Voltage-gated potassium channels"/>
    <property type="match status" value="1"/>
</dbReference>
<sequence>ESANELEAKRAKSRQAVSDLWYKKEKTDSWRLPKEAEAFLSRLDDRLDEIEALAPELEAMKSATSRSMSPGPSLSTDCDMLGACSRTSGQAPTGPIWLEPFAPAGERVMSSPVASQFWELHRRLGECYQVDLQTASNAWRMKRLDSENHMEPGFVGPVAPEPPPFAPSLMLPNSSFARVRSNDEDLRSGTKECLMSRQSSILSQDKNAADKNSARVSAKITRFVDKAFCESDVGICSKDASKSDEEERDAADFAPRACWDLENITPAFTRRKTGPMPARSATSLCSLGSNESLRIVTEIHLQKSRECSAIHPHATFKICWDMLGMMFLLRDLIFIPLQLFDRPAIIDSTDMMSLLFWTADIVLSFFTGYYEKGRLELHLKKAVCNYLRTWCVLDIGVVATDWWLQIQPTTGADGLARVTKSIRSARFLRMFRLIRLSKMSKVSHLLREQISTEAGMIYFGIILVILRMSLLQHIIACGWFGVGVWAQEEENASWIKEQSIKDRTFLYQYTTCLHWAFAQLGMGSVEIEATTTVERLFCICVAFTGLISFSTLVSTVTSLMSNLQKAQDQEQQLFRDLRRFLNQNDIPLDLSQRVQRFLQHAYRARTSRTADSEVAIFALLSKSLNAELQFTRYKTCLHSLALLMKLLASDETHYQAETVAQKLAVKALITVQVAQNDLIFNHGTVAQSCYFTVEDGHQYVQGSKKQPVAGEELVAEVSLWVPWAYVGDLISKGMSRLVVIDAEAFCSCVAEMQEVHEQAIYLAQNISTALNGTDVLSDLWHYHVEDTSQDASLEDFPAGPQELALGMLHSWRLCGPLAPTFRPLAPSAAIRPLQERRAARPGRDTGNRWQRRG</sequence>
<dbReference type="InterPro" id="IPR005821">
    <property type="entry name" value="Ion_trans_dom"/>
</dbReference>
<feature type="domain" description="Ion transport" evidence="6">
    <location>
        <begin position="319"/>
        <end position="567"/>
    </location>
</feature>
<dbReference type="PANTHER" id="PTHR45689">
    <property type="entry name" value="I[[H]] CHANNEL, ISOFORM E"/>
    <property type="match status" value="1"/>
</dbReference>
<evidence type="ECO:0000259" key="6">
    <source>
        <dbReference type="Pfam" id="PF00520"/>
    </source>
</evidence>
<feature type="non-terminal residue" evidence="7">
    <location>
        <position position="853"/>
    </location>
</feature>
<dbReference type="GO" id="GO:0003254">
    <property type="term" value="P:regulation of membrane depolarization"/>
    <property type="evidence" value="ECO:0007669"/>
    <property type="project" value="TreeGrafter"/>
</dbReference>
<evidence type="ECO:0000256" key="4">
    <source>
        <dbReference type="ARBA" id="ARBA00023136"/>
    </source>
</evidence>
<name>A0AA36MTN1_9DINO</name>
<keyword evidence="3" id="KW-1133">Transmembrane helix</keyword>
<organism evidence="7 8">
    <name type="scientific">Effrenium voratum</name>
    <dbReference type="NCBI Taxonomy" id="2562239"/>
    <lineage>
        <taxon>Eukaryota</taxon>
        <taxon>Sar</taxon>
        <taxon>Alveolata</taxon>
        <taxon>Dinophyceae</taxon>
        <taxon>Suessiales</taxon>
        <taxon>Symbiodiniaceae</taxon>
        <taxon>Effrenium</taxon>
    </lineage>
</organism>
<evidence type="ECO:0000256" key="1">
    <source>
        <dbReference type="ARBA" id="ARBA00004141"/>
    </source>
</evidence>
<keyword evidence="4" id="KW-0472">Membrane</keyword>
<evidence type="ECO:0000313" key="7">
    <source>
        <dbReference type="EMBL" id="CAJ1385485.1"/>
    </source>
</evidence>
<dbReference type="EMBL" id="CAUJNA010001242">
    <property type="protein sequence ID" value="CAJ1385485.1"/>
    <property type="molecule type" value="Genomic_DNA"/>
</dbReference>
<dbReference type="InterPro" id="IPR018490">
    <property type="entry name" value="cNMP-bd_dom_sf"/>
</dbReference>
<feature type="region of interest" description="Disordered" evidence="5">
    <location>
        <begin position="832"/>
        <end position="853"/>
    </location>
</feature>
<dbReference type="Proteomes" id="UP001178507">
    <property type="component" value="Unassembled WGS sequence"/>
</dbReference>
<reference evidence="7" key="1">
    <citation type="submission" date="2023-08" db="EMBL/GenBank/DDBJ databases">
        <authorList>
            <person name="Chen Y."/>
            <person name="Shah S."/>
            <person name="Dougan E. K."/>
            <person name="Thang M."/>
            <person name="Chan C."/>
        </authorList>
    </citation>
    <scope>NUCLEOTIDE SEQUENCE</scope>
</reference>
<dbReference type="PANTHER" id="PTHR45689:SF5">
    <property type="entry name" value="I[[H]] CHANNEL, ISOFORM E"/>
    <property type="match status" value="1"/>
</dbReference>
<gene>
    <name evidence="7" type="ORF">EVOR1521_LOCUS12086</name>
</gene>
<dbReference type="Gene3D" id="1.10.287.70">
    <property type="match status" value="1"/>
</dbReference>
<evidence type="ECO:0000256" key="5">
    <source>
        <dbReference type="SAM" id="MobiDB-lite"/>
    </source>
</evidence>
<feature type="compositionally biased region" description="Basic and acidic residues" evidence="5">
    <location>
        <begin position="833"/>
        <end position="846"/>
    </location>
</feature>
<dbReference type="GO" id="GO:0035725">
    <property type="term" value="P:sodium ion transmembrane transport"/>
    <property type="evidence" value="ECO:0007669"/>
    <property type="project" value="TreeGrafter"/>
</dbReference>
<dbReference type="Gene3D" id="1.10.287.630">
    <property type="entry name" value="Helix hairpin bin"/>
    <property type="match status" value="1"/>
</dbReference>
<comment type="subcellular location">
    <subcellularLocation>
        <location evidence="1">Membrane</location>
        <topology evidence="1">Multi-pass membrane protein</topology>
    </subcellularLocation>
</comment>
<evidence type="ECO:0000256" key="2">
    <source>
        <dbReference type="ARBA" id="ARBA00022692"/>
    </source>
</evidence>
<keyword evidence="8" id="KW-1185">Reference proteome</keyword>
<dbReference type="AlphaFoldDB" id="A0AA36MTN1"/>
<protein>
    <recommendedName>
        <fullName evidence="6">Ion transport domain-containing protein</fullName>
    </recommendedName>
</protein>
<dbReference type="InterPro" id="IPR051413">
    <property type="entry name" value="K/Na_HCN_channel"/>
</dbReference>
<dbReference type="GO" id="GO:0005249">
    <property type="term" value="F:voltage-gated potassium channel activity"/>
    <property type="evidence" value="ECO:0007669"/>
    <property type="project" value="TreeGrafter"/>
</dbReference>
<evidence type="ECO:0000256" key="3">
    <source>
        <dbReference type="ARBA" id="ARBA00022989"/>
    </source>
</evidence>
<dbReference type="SUPFAM" id="SSF51206">
    <property type="entry name" value="cAMP-binding domain-like"/>
    <property type="match status" value="1"/>
</dbReference>
<comment type="caution">
    <text evidence="7">The sequence shown here is derived from an EMBL/GenBank/DDBJ whole genome shotgun (WGS) entry which is preliminary data.</text>
</comment>
<keyword evidence="2" id="KW-0812">Transmembrane</keyword>
<dbReference type="Pfam" id="PF00520">
    <property type="entry name" value="Ion_trans"/>
    <property type="match status" value="1"/>
</dbReference>
<proteinExistence type="predicted"/>
<dbReference type="GO" id="GO:0098855">
    <property type="term" value="C:HCN channel complex"/>
    <property type="evidence" value="ECO:0007669"/>
    <property type="project" value="TreeGrafter"/>
</dbReference>